<evidence type="ECO:0000256" key="1">
    <source>
        <dbReference type="ARBA" id="ARBA00022737"/>
    </source>
</evidence>
<evidence type="ECO:0000256" key="3">
    <source>
        <dbReference type="PROSITE-ProRule" id="PRU00023"/>
    </source>
</evidence>
<dbReference type="SUPFAM" id="SSF48403">
    <property type="entry name" value="Ankyrin repeat"/>
    <property type="match status" value="1"/>
</dbReference>
<dbReference type="Proteomes" id="UP000014760">
    <property type="component" value="Unassembled WGS sequence"/>
</dbReference>
<dbReference type="Pfam" id="PF12796">
    <property type="entry name" value="Ank_2"/>
    <property type="match status" value="1"/>
</dbReference>
<dbReference type="Gene3D" id="1.25.40.20">
    <property type="entry name" value="Ankyrin repeat-containing domain"/>
    <property type="match status" value="1"/>
</dbReference>
<dbReference type="InterPro" id="IPR036770">
    <property type="entry name" value="Ankyrin_rpt-contain_sf"/>
</dbReference>
<organism evidence="4">
    <name type="scientific">Capitella teleta</name>
    <name type="common">Polychaete worm</name>
    <dbReference type="NCBI Taxonomy" id="283909"/>
    <lineage>
        <taxon>Eukaryota</taxon>
        <taxon>Metazoa</taxon>
        <taxon>Spiralia</taxon>
        <taxon>Lophotrochozoa</taxon>
        <taxon>Annelida</taxon>
        <taxon>Polychaeta</taxon>
        <taxon>Sedentaria</taxon>
        <taxon>Scolecida</taxon>
        <taxon>Capitellidae</taxon>
        <taxon>Capitella</taxon>
    </lineage>
</organism>
<keyword evidence="6" id="KW-1185">Reference proteome</keyword>
<proteinExistence type="predicted"/>
<keyword evidence="2 3" id="KW-0040">ANK repeat</keyword>
<dbReference type="OrthoDB" id="7464126at2759"/>
<accession>R7VAZ5</accession>
<gene>
    <name evidence="4" type="ORF">CAPTEDRAFT_109677</name>
</gene>
<feature type="non-terminal residue" evidence="4">
    <location>
        <position position="173"/>
    </location>
</feature>
<dbReference type="PROSITE" id="PS50088">
    <property type="entry name" value="ANK_REPEAT"/>
    <property type="match status" value="1"/>
</dbReference>
<dbReference type="STRING" id="283909.R7VAZ5"/>
<dbReference type="InterPro" id="IPR002110">
    <property type="entry name" value="Ankyrin_rpt"/>
</dbReference>
<feature type="repeat" description="ANK" evidence="3">
    <location>
        <begin position="123"/>
        <end position="155"/>
    </location>
</feature>
<protein>
    <submittedName>
        <fullName evidence="4 5">Uncharacterized protein</fullName>
    </submittedName>
</protein>
<dbReference type="HOGENOM" id="CLU_000134_18_0_1"/>
<dbReference type="PANTHER" id="PTHR24124">
    <property type="entry name" value="ANKYRIN REPEAT FAMILY A"/>
    <property type="match status" value="1"/>
</dbReference>
<dbReference type="GO" id="GO:0005634">
    <property type="term" value="C:nucleus"/>
    <property type="evidence" value="ECO:0007669"/>
    <property type="project" value="TreeGrafter"/>
</dbReference>
<dbReference type="PANTHER" id="PTHR24124:SF14">
    <property type="entry name" value="CHROMOSOME UNDETERMINED SCAFFOLD_25, WHOLE GENOME SHOTGUN SEQUENCE"/>
    <property type="match status" value="1"/>
</dbReference>
<dbReference type="EMBL" id="KB293586">
    <property type="protein sequence ID" value="ELU15779.1"/>
    <property type="molecule type" value="Genomic_DNA"/>
</dbReference>
<dbReference type="PROSITE" id="PS50297">
    <property type="entry name" value="ANK_REP_REGION"/>
    <property type="match status" value="1"/>
</dbReference>
<reference evidence="6" key="1">
    <citation type="submission" date="2012-12" db="EMBL/GenBank/DDBJ databases">
        <authorList>
            <person name="Hellsten U."/>
            <person name="Grimwood J."/>
            <person name="Chapman J.A."/>
            <person name="Shapiro H."/>
            <person name="Aerts A."/>
            <person name="Otillar R.P."/>
            <person name="Terry A.Y."/>
            <person name="Boore J.L."/>
            <person name="Simakov O."/>
            <person name="Marletaz F."/>
            <person name="Cho S.-J."/>
            <person name="Edsinger-Gonzales E."/>
            <person name="Havlak P."/>
            <person name="Kuo D.-H."/>
            <person name="Larsson T."/>
            <person name="Lv J."/>
            <person name="Arendt D."/>
            <person name="Savage R."/>
            <person name="Osoegawa K."/>
            <person name="de Jong P."/>
            <person name="Lindberg D.R."/>
            <person name="Seaver E.C."/>
            <person name="Weisblat D.A."/>
            <person name="Putnam N.H."/>
            <person name="Grigoriev I.V."/>
            <person name="Rokhsar D.S."/>
        </authorList>
    </citation>
    <scope>NUCLEOTIDE SEQUENCE</scope>
    <source>
        <strain evidence="6">I ESC-2004</strain>
    </source>
</reference>
<dbReference type="AlphaFoldDB" id="R7VAZ5"/>
<evidence type="ECO:0000313" key="5">
    <source>
        <dbReference type="EnsemblMetazoa" id="CapteP109677"/>
    </source>
</evidence>
<name>R7VAZ5_CAPTE</name>
<dbReference type="EnsemblMetazoa" id="CapteT109677">
    <property type="protein sequence ID" value="CapteP109677"/>
    <property type="gene ID" value="CapteG109677"/>
</dbReference>
<dbReference type="EMBL" id="AMQN01017849">
    <property type="status" value="NOT_ANNOTATED_CDS"/>
    <property type="molecule type" value="Genomic_DNA"/>
</dbReference>
<evidence type="ECO:0000313" key="4">
    <source>
        <dbReference type="EMBL" id="ELU15779.1"/>
    </source>
</evidence>
<reference evidence="5" key="3">
    <citation type="submission" date="2015-06" db="UniProtKB">
        <authorList>
            <consortium name="EnsemblMetazoa"/>
        </authorList>
    </citation>
    <scope>IDENTIFICATION</scope>
</reference>
<sequence>MFDGYRLTYKFDRLRYIIDKYANAAVVNAKDDNGWTPVHLVFIACDIVLRNGRFYDVSSDQRYIKGQLKQIIAAFLYKGSKVTEKDKHGASVLHYAAGTGIEEPLKSVLEECEEDSVNKGDNFGSTPLHYAAFNNRTENTQLLLEMGCKKDQKDHNERTAVKLAELMGYTDIV</sequence>
<reference evidence="4 6" key="2">
    <citation type="journal article" date="2013" name="Nature">
        <title>Insights into bilaterian evolution from three spiralian genomes.</title>
        <authorList>
            <person name="Simakov O."/>
            <person name="Marletaz F."/>
            <person name="Cho S.J."/>
            <person name="Edsinger-Gonzales E."/>
            <person name="Havlak P."/>
            <person name="Hellsten U."/>
            <person name="Kuo D.H."/>
            <person name="Larsson T."/>
            <person name="Lv J."/>
            <person name="Arendt D."/>
            <person name="Savage R."/>
            <person name="Osoegawa K."/>
            <person name="de Jong P."/>
            <person name="Grimwood J."/>
            <person name="Chapman J.A."/>
            <person name="Shapiro H."/>
            <person name="Aerts A."/>
            <person name="Otillar R.P."/>
            <person name="Terry A.Y."/>
            <person name="Boore J.L."/>
            <person name="Grigoriev I.V."/>
            <person name="Lindberg D.R."/>
            <person name="Seaver E.C."/>
            <person name="Weisblat D.A."/>
            <person name="Putnam N.H."/>
            <person name="Rokhsar D.S."/>
        </authorList>
    </citation>
    <scope>NUCLEOTIDE SEQUENCE</scope>
    <source>
        <strain evidence="4 6">I ESC-2004</strain>
    </source>
</reference>
<evidence type="ECO:0000313" key="6">
    <source>
        <dbReference type="Proteomes" id="UP000014760"/>
    </source>
</evidence>
<dbReference type="GO" id="GO:0010468">
    <property type="term" value="P:regulation of gene expression"/>
    <property type="evidence" value="ECO:0007669"/>
    <property type="project" value="TreeGrafter"/>
</dbReference>
<keyword evidence="1" id="KW-0677">Repeat</keyword>
<evidence type="ECO:0000256" key="2">
    <source>
        <dbReference type="ARBA" id="ARBA00023043"/>
    </source>
</evidence>